<protein>
    <submittedName>
        <fullName evidence="1">Polyhydroxyalkanoic acid system protein (PHA_gran_rgn)</fullName>
    </submittedName>
</protein>
<organism evidence="1 2">
    <name type="scientific">Rosistilla ulvae</name>
    <dbReference type="NCBI Taxonomy" id="1930277"/>
    <lineage>
        <taxon>Bacteria</taxon>
        <taxon>Pseudomonadati</taxon>
        <taxon>Planctomycetota</taxon>
        <taxon>Planctomycetia</taxon>
        <taxon>Pirellulales</taxon>
        <taxon>Pirellulaceae</taxon>
        <taxon>Rosistilla</taxon>
    </lineage>
</organism>
<dbReference type="RefSeq" id="WP_145119643.1">
    <property type="nucleotide sequence ID" value="NZ_CP036261.1"/>
</dbReference>
<evidence type="ECO:0000313" key="1">
    <source>
        <dbReference type="EMBL" id="QDS88030.1"/>
    </source>
</evidence>
<sequence length="100" mass="11391">MPKVNSQVANTLGKEKAKEKLDYMAERMERDYGDKVKNMQRVWDEDTLTISFEAMGFKIKSLLSVGEDVVDVESQLPLAAMPFKGMVQTRMVDTLQKMLS</sequence>
<dbReference type="EMBL" id="CP036261">
    <property type="protein sequence ID" value="QDS88030.1"/>
    <property type="molecule type" value="Genomic_DNA"/>
</dbReference>
<evidence type="ECO:0000313" key="2">
    <source>
        <dbReference type="Proteomes" id="UP000319557"/>
    </source>
</evidence>
<dbReference type="InterPro" id="IPR013433">
    <property type="entry name" value="PHA_gran_rgn"/>
</dbReference>
<dbReference type="OrthoDB" id="287584at2"/>
<dbReference type="Pfam" id="PF09650">
    <property type="entry name" value="PHA_gran_rgn"/>
    <property type="match status" value="1"/>
</dbReference>
<name>A0A517LZI1_9BACT</name>
<proteinExistence type="predicted"/>
<dbReference type="KEGG" id="ruv:EC9_22160"/>
<keyword evidence="2" id="KW-1185">Reference proteome</keyword>
<dbReference type="AlphaFoldDB" id="A0A517LZI1"/>
<gene>
    <name evidence="1" type="ORF">EC9_22160</name>
</gene>
<reference evidence="1 2" key="1">
    <citation type="submission" date="2019-02" db="EMBL/GenBank/DDBJ databases">
        <title>Deep-cultivation of Planctomycetes and their phenomic and genomic characterization uncovers novel biology.</title>
        <authorList>
            <person name="Wiegand S."/>
            <person name="Jogler M."/>
            <person name="Boedeker C."/>
            <person name="Pinto D."/>
            <person name="Vollmers J."/>
            <person name="Rivas-Marin E."/>
            <person name="Kohn T."/>
            <person name="Peeters S.H."/>
            <person name="Heuer A."/>
            <person name="Rast P."/>
            <person name="Oberbeckmann S."/>
            <person name="Bunk B."/>
            <person name="Jeske O."/>
            <person name="Meyerdierks A."/>
            <person name="Storesund J.E."/>
            <person name="Kallscheuer N."/>
            <person name="Luecker S."/>
            <person name="Lage O.M."/>
            <person name="Pohl T."/>
            <person name="Merkel B.J."/>
            <person name="Hornburger P."/>
            <person name="Mueller R.-W."/>
            <person name="Bruemmer F."/>
            <person name="Labrenz M."/>
            <person name="Spormann A.M."/>
            <person name="Op den Camp H."/>
            <person name="Overmann J."/>
            <person name="Amann R."/>
            <person name="Jetten M.S.M."/>
            <person name="Mascher T."/>
            <person name="Medema M.H."/>
            <person name="Devos D.P."/>
            <person name="Kaster A.-K."/>
            <person name="Ovreas L."/>
            <person name="Rohde M."/>
            <person name="Galperin M.Y."/>
            <person name="Jogler C."/>
        </authorList>
    </citation>
    <scope>NUCLEOTIDE SEQUENCE [LARGE SCALE GENOMIC DNA]</scope>
    <source>
        <strain evidence="1 2">EC9</strain>
    </source>
</reference>
<accession>A0A517LZI1</accession>
<dbReference type="Proteomes" id="UP000319557">
    <property type="component" value="Chromosome"/>
</dbReference>